<evidence type="ECO:0000256" key="1">
    <source>
        <dbReference type="ARBA" id="ARBA00004271"/>
    </source>
</evidence>
<dbReference type="GO" id="GO:0005179">
    <property type="term" value="F:hormone activity"/>
    <property type="evidence" value="ECO:0007669"/>
    <property type="project" value="UniProtKB-KW"/>
</dbReference>
<evidence type="ECO:0000256" key="6">
    <source>
        <dbReference type="ARBA" id="ARBA00022729"/>
    </source>
</evidence>
<evidence type="ECO:0000313" key="11">
    <source>
        <dbReference type="Proteomes" id="UP001345219"/>
    </source>
</evidence>
<keyword evidence="11" id="KW-1185">Reference proteome</keyword>
<dbReference type="Proteomes" id="UP001345219">
    <property type="component" value="Chromosome 13"/>
</dbReference>
<evidence type="ECO:0000256" key="2">
    <source>
        <dbReference type="ARBA" id="ARBA00008963"/>
    </source>
</evidence>
<evidence type="ECO:0000256" key="3">
    <source>
        <dbReference type="ARBA" id="ARBA00022523"/>
    </source>
</evidence>
<evidence type="ECO:0000256" key="9">
    <source>
        <dbReference type="SAM" id="Phobius"/>
    </source>
</evidence>
<keyword evidence="3" id="KW-0052">Apoplast</keyword>
<keyword evidence="4" id="KW-0964">Secreted</keyword>
<feature type="transmembrane region" description="Helical" evidence="9">
    <location>
        <begin position="6"/>
        <end position="26"/>
    </location>
</feature>
<evidence type="ECO:0000313" key="10">
    <source>
        <dbReference type="EMBL" id="KAK4781061.1"/>
    </source>
</evidence>
<dbReference type="PANTHER" id="PTHR33348">
    <property type="entry name" value="PRECURSOR OF CEP5"/>
    <property type="match status" value="1"/>
</dbReference>
<comment type="similarity">
    <text evidence="2">Belongs to the C-terminally encoded plant signaling peptide (CEP) family.</text>
</comment>
<dbReference type="GO" id="GO:1901371">
    <property type="term" value="P:regulation of leaf morphogenesis"/>
    <property type="evidence" value="ECO:0007669"/>
    <property type="project" value="TreeGrafter"/>
</dbReference>
<sequence length="146" mass="15527">MASIRFIPLTSAVALAFFASVGMLPVSEGRQIKPMMKESVDAAVPKKEYVHDYFRAANERKGFKESAVAWVKNFRPTTPGNSPGAGHSLDGFMQKALASKEPAGRKIGKDNHPLTGSPVNDFRPTGPGHSPGVGHTVGSVITEPKA</sequence>
<feature type="region of interest" description="Disordered" evidence="8">
    <location>
        <begin position="99"/>
        <end position="146"/>
    </location>
</feature>
<dbReference type="GO" id="GO:0048046">
    <property type="term" value="C:apoplast"/>
    <property type="evidence" value="ECO:0007669"/>
    <property type="project" value="UniProtKB-SubCell"/>
</dbReference>
<accession>A0AAN7L826</accession>
<comment type="subcellular location">
    <subcellularLocation>
        <location evidence="1">Secreted</location>
        <location evidence="1">Extracellular space</location>
        <location evidence="1">Apoplast</location>
    </subcellularLocation>
</comment>
<dbReference type="GO" id="GO:0006995">
    <property type="term" value="P:cellular response to nitrogen starvation"/>
    <property type="evidence" value="ECO:0007669"/>
    <property type="project" value="UniProtKB-ARBA"/>
</dbReference>
<feature type="compositionally biased region" description="Basic and acidic residues" evidence="8">
    <location>
        <begin position="102"/>
        <end position="112"/>
    </location>
</feature>
<evidence type="ECO:0000256" key="7">
    <source>
        <dbReference type="ARBA" id="ARBA00023278"/>
    </source>
</evidence>
<evidence type="ECO:0000256" key="8">
    <source>
        <dbReference type="SAM" id="MobiDB-lite"/>
    </source>
</evidence>
<reference evidence="10 11" key="1">
    <citation type="journal article" date="2023" name="Hortic Res">
        <title>Pangenome of water caltrop reveals structural variations and asymmetric subgenome divergence after allopolyploidization.</title>
        <authorList>
            <person name="Zhang X."/>
            <person name="Chen Y."/>
            <person name="Wang L."/>
            <person name="Yuan Y."/>
            <person name="Fang M."/>
            <person name="Shi L."/>
            <person name="Lu R."/>
            <person name="Comes H.P."/>
            <person name="Ma Y."/>
            <person name="Chen Y."/>
            <person name="Huang G."/>
            <person name="Zhou Y."/>
            <person name="Zheng Z."/>
            <person name="Qiu Y."/>
        </authorList>
    </citation>
    <scope>NUCLEOTIDE SEQUENCE [LARGE SCALE GENOMIC DNA]</scope>
    <source>
        <tissue evidence="10">Roots</tissue>
    </source>
</reference>
<keyword evidence="9" id="KW-0472">Membrane</keyword>
<dbReference type="GO" id="GO:1902025">
    <property type="term" value="P:nitrate import"/>
    <property type="evidence" value="ECO:0007669"/>
    <property type="project" value="TreeGrafter"/>
</dbReference>
<comment type="caution">
    <text evidence="10">The sequence shown here is derived from an EMBL/GenBank/DDBJ whole genome shotgun (WGS) entry which is preliminary data.</text>
</comment>
<keyword evidence="9" id="KW-1133">Transmembrane helix</keyword>
<dbReference type="GO" id="GO:0048364">
    <property type="term" value="P:root development"/>
    <property type="evidence" value="ECO:0007669"/>
    <property type="project" value="InterPro"/>
</dbReference>
<dbReference type="AlphaFoldDB" id="A0AAN7L826"/>
<dbReference type="InterPro" id="IPR033250">
    <property type="entry name" value="CEP"/>
</dbReference>
<evidence type="ECO:0000256" key="4">
    <source>
        <dbReference type="ARBA" id="ARBA00022525"/>
    </source>
</evidence>
<organism evidence="10 11">
    <name type="scientific">Trapa incisa</name>
    <dbReference type="NCBI Taxonomy" id="236973"/>
    <lineage>
        <taxon>Eukaryota</taxon>
        <taxon>Viridiplantae</taxon>
        <taxon>Streptophyta</taxon>
        <taxon>Embryophyta</taxon>
        <taxon>Tracheophyta</taxon>
        <taxon>Spermatophyta</taxon>
        <taxon>Magnoliopsida</taxon>
        <taxon>eudicotyledons</taxon>
        <taxon>Gunneridae</taxon>
        <taxon>Pentapetalae</taxon>
        <taxon>rosids</taxon>
        <taxon>malvids</taxon>
        <taxon>Myrtales</taxon>
        <taxon>Lythraceae</taxon>
        <taxon>Trapa</taxon>
    </lineage>
</organism>
<keyword evidence="5" id="KW-0372">Hormone</keyword>
<keyword evidence="9" id="KW-0812">Transmembrane</keyword>
<keyword evidence="7" id="KW-0379">Hydroxylation</keyword>
<gene>
    <name evidence="10" type="ORF">SAY87_017167</name>
</gene>
<evidence type="ECO:0000256" key="5">
    <source>
        <dbReference type="ARBA" id="ARBA00022702"/>
    </source>
</evidence>
<dbReference type="GO" id="GO:2000280">
    <property type="term" value="P:regulation of root development"/>
    <property type="evidence" value="ECO:0007669"/>
    <property type="project" value="TreeGrafter"/>
</dbReference>
<keyword evidence="6" id="KW-0732">Signal</keyword>
<dbReference type="PANTHER" id="PTHR33348:SF44">
    <property type="entry name" value="PRECURSOR OF CEP6"/>
    <property type="match status" value="1"/>
</dbReference>
<proteinExistence type="inferred from homology"/>
<dbReference type="EMBL" id="JAXIOK010000001">
    <property type="protein sequence ID" value="KAK4781061.1"/>
    <property type="molecule type" value="Genomic_DNA"/>
</dbReference>
<protein>
    <submittedName>
        <fullName evidence="10">Uncharacterized protein</fullName>
    </submittedName>
</protein>
<name>A0AAN7L826_9MYRT</name>